<accession>I3Y668</accession>
<evidence type="ECO:0000313" key="2">
    <source>
        <dbReference type="EMBL" id="AFL72486.1"/>
    </source>
</evidence>
<dbReference type="eggNOG" id="COG0834">
    <property type="taxonomic scope" value="Bacteria"/>
</dbReference>
<name>I3Y668_THIV6</name>
<dbReference type="CDD" id="cd18773">
    <property type="entry name" value="PDC1_HK_sensor"/>
    <property type="match status" value="1"/>
</dbReference>
<reference evidence="2 3" key="1">
    <citation type="submission" date="2012-06" db="EMBL/GenBank/DDBJ databases">
        <title>Complete sequence of Thiocystis violascens DSM 198.</title>
        <authorList>
            <consortium name="US DOE Joint Genome Institute"/>
            <person name="Lucas S."/>
            <person name="Han J."/>
            <person name="Lapidus A."/>
            <person name="Cheng J.-F."/>
            <person name="Goodwin L."/>
            <person name="Pitluck S."/>
            <person name="Peters L."/>
            <person name="Ovchinnikova G."/>
            <person name="Teshima H."/>
            <person name="Detter J.C."/>
            <person name="Han C."/>
            <person name="Tapia R."/>
            <person name="Land M."/>
            <person name="Hauser L."/>
            <person name="Kyrpides N."/>
            <person name="Ivanova N."/>
            <person name="Pagani I."/>
            <person name="Vogl K."/>
            <person name="Liu Z."/>
            <person name="Frigaard N.-U."/>
            <person name="Bryant D."/>
            <person name="Woyke T."/>
        </authorList>
    </citation>
    <scope>NUCLEOTIDE SEQUENCE [LARGE SCALE GENOMIC DNA]</scope>
    <source>
        <strain evidence="3">ATCC 17096 / DSM 198 / 6111</strain>
    </source>
</reference>
<dbReference type="HOGENOM" id="CLU_092389_0_0_6"/>
<dbReference type="STRING" id="765911.Thivi_0417"/>
<evidence type="ECO:0000256" key="1">
    <source>
        <dbReference type="SAM" id="SignalP"/>
    </source>
</evidence>
<dbReference type="EMBL" id="CP003154">
    <property type="protein sequence ID" value="AFL72486.1"/>
    <property type="molecule type" value="Genomic_DNA"/>
</dbReference>
<dbReference type="Proteomes" id="UP000006062">
    <property type="component" value="Chromosome"/>
</dbReference>
<dbReference type="RefSeq" id="WP_014776988.1">
    <property type="nucleotide sequence ID" value="NC_018012.1"/>
</dbReference>
<proteinExistence type="predicted"/>
<protein>
    <submittedName>
        <fullName evidence="2">Uncharacterized protein</fullName>
    </submittedName>
</protein>
<dbReference type="KEGG" id="tvi:Thivi_0417"/>
<organism evidence="2 3">
    <name type="scientific">Thiocystis violascens (strain ATCC 17096 / DSM 198 / 6111)</name>
    <name type="common">Chromatium violascens</name>
    <dbReference type="NCBI Taxonomy" id="765911"/>
    <lineage>
        <taxon>Bacteria</taxon>
        <taxon>Pseudomonadati</taxon>
        <taxon>Pseudomonadota</taxon>
        <taxon>Gammaproteobacteria</taxon>
        <taxon>Chromatiales</taxon>
        <taxon>Chromatiaceae</taxon>
        <taxon>Thiocystis</taxon>
    </lineage>
</organism>
<dbReference type="AlphaFoldDB" id="I3Y668"/>
<sequence length="192" mass="21060">MSYRKLCTALTLATGLCATFPTFAADGDLPDAVNRILPMLQEWGSNPILVEAVREQNALARPLDEIKRLDAEWMAASGVTPFMEGMMNNVPAQELKRLEQTKPYFLEVFLMDGQGANVAMTNKTSDYWQGDEEKFTYSFKDGQGALHIGEVKFDESAQVYLVQVSVPVLDGGSAIGAMTIGIDLDQLGESNQ</sequence>
<dbReference type="Gene3D" id="3.30.450.20">
    <property type="entry name" value="PAS domain"/>
    <property type="match status" value="1"/>
</dbReference>
<evidence type="ECO:0000313" key="3">
    <source>
        <dbReference type="Proteomes" id="UP000006062"/>
    </source>
</evidence>
<keyword evidence="3" id="KW-1185">Reference proteome</keyword>
<feature type="signal peptide" evidence="1">
    <location>
        <begin position="1"/>
        <end position="24"/>
    </location>
</feature>
<feature type="chain" id="PRO_5003683115" evidence="1">
    <location>
        <begin position="25"/>
        <end position="192"/>
    </location>
</feature>
<gene>
    <name evidence="2" type="ordered locus">Thivi_0417</name>
</gene>
<keyword evidence="1" id="KW-0732">Signal</keyword>
<dbReference type="OrthoDB" id="195732at2"/>